<dbReference type="EMBL" id="JBJKBG010000005">
    <property type="protein sequence ID" value="KAL3740779.1"/>
    <property type="molecule type" value="Genomic_DNA"/>
</dbReference>
<organism evidence="12 13">
    <name type="scientific">Eucalyptus globulus</name>
    <name type="common">Tasmanian blue gum</name>
    <dbReference type="NCBI Taxonomy" id="34317"/>
    <lineage>
        <taxon>Eukaryota</taxon>
        <taxon>Viridiplantae</taxon>
        <taxon>Streptophyta</taxon>
        <taxon>Embryophyta</taxon>
        <taxon>Tracheophyta</taxon>
        <taxon>Spermatophyta</taxon>
        <taxon>Magnoliopsida</taxon>
        <taxon>eudicotyledons</taxon>
        <taxon>Gunneridae</taxon>
        <taxon>Pentapetalae</taxon>
        <taxon>rosids</taxon>
        <taxon>malvids</taxon>
        <taxon>Myrtales</taxon>
        <taxon>Myrtaceae</taxon>
        <taxon>Myrtoideae</taxon>
        <taxon>Eucalypteae</taxon>
        <taxon>Eucalyptus</taxon>
    </lineage>
</organism>
<dbReference type="Proteomes" id="UP001634007">
    <property type="component" value="Unassembled WGS sequence"/>
</dbReference>
<dbReference type="PANTHER" id="PTHR31269:SF60">
    <property type="entry name" value="S-TYPE ANION CHANNEL SLAH1"/>
    <property type="match status" value="1"/>
</dbReference>
<dbReference type="PANTHER" id="PTHR31269">
    <property type="entry name" value="S-TYPE ANION CHANNEL SLAH3"/>
    <property type="match status" value="1"/>
</dbReference>
<dbReference type="AlphaFoldDB" id="A0ABD3KLN2"/>
<dbReference type="GO" id="GO:0006811">
    <property type="term" value="P:monoatomic ion transport"/>
    <property type="evidence" value="ECO:0007669"/>
    <property type="project" value="UniProtKB-KW"/>
</dbReference>
<feature type="transmembrane region" description="Helical" evidence="11">
    <location>
        <begin position="153"/>
        <end position="174"/>
    </location>
</feature>
<comment type="subunit">
    <text evidence="3">Homotrimer.</text>
</comment>
<feature type="transmembrane region" description="Helical" evidence="11">
    <location>
        <begin position="86"/>
        <end position="108"/>
    </location>
</feature>
<comment type="similarity">
    <text evidence="2">Belongs to the SLAC1 S-type anion channel family.</text>
</comment>
<dbReference type="GO" id="GO:0005886">
    <property type="term" value="C:plasma membrane"/>
    <property type="evidence" value="ECO:0007669"/>
    <property type="project" value="UniProtKB-SubCell"/>
</dbReference>
<gene>
    <name evidence="12" type="ORF">ACJRO7_021974</name>
</gene>
<dbReference type="InterPro" id="IPR030183">
    <property type="entry name" value="SLAC/SLAH"/>
</dbReference>
<keyword evidence="9 11" id="KW-0472">Membrane</keyword>
<dbReference type="Gene3D" id="1.50.10.150">
    <property type="entry name" value="Voltage-dependent anion channel"/>
    <property type="match status" value="1"/>
</dbReference>
<sequence>MEDKNQELFHKPSIQPVMETSLYTIQEEVTTSKSLSPLSSILTRVYAGYFRITLSISSQAILWKILSNQANSSQGLHHIFHKLPTLSFHLLWCLAFSTQVFLSLLYVLKCFLHFNMVKQEFKHHVGVNYLFAPWVSWLLLLQSSPWVSPNGTLYMLLWWAFAAPLIALDVKIYGQWFTTEKRFLSTFASTASYMTVLGNLVGARAAALMGWKESALCMFSLGMIHYLVIFVTLYQRLSSEDNSSPNLRPSLFLFFAVPSMASSAWNSISGSFDTPSKMLFYLSLFIFACLACRPLLFEKCMKRFNVTWWAYSFSLTFLAVSSAEYAHDMKGIGRKGVMLALSALSVVVFLCLLVFTAAKLDQLLWDEEQDDEPCLGFF</sequence>
<evidence type="ECO:0000256" key="11">
    <source>
        <dbReference type="SAM" id="Phobius"/>
    </source>
</evidence>
<comment type="subcellular location">
    <subcellularLocation>
        <location evidence="1">Cell membrane</location>
        <topology evidence="1">Multi-pass membrane protein</topology>
    </subcellularLocation>
</comment>
<keyword evidence="4" id="KW-0813">Transport</keyword>
<proteinExistence type="inferred from homology"/>
<dbReference type="CDD" id="cd09323">
    <property type="entry name" value="TDT_SLAC1_like"/>
    <property type="match status" value="1"/>
</dbReference>
<dbReference type="Pfam" id="PF03595">
    <property type="entry name" value="SLAC1"/>
    <property type="match status" value="1"/>
</dbReference>
<keyword evidence="8" id="KW-0406">Ion transport</keyword>
<feature type="transmembrane region" description="Helical" evidence="11">
    <location>
        <begin position="278"/>
        <end position="296"/>
    </location>
</feature>
<evidence type="ECO:0000313" key="12">
    <source>
        <dbReference type="EMBL" id="KAL3740779.1"/>
    </source>
</evidence>
<feature type="transmembrane region" description="Helical" evidence="11">
    <location>
        <begin position="214"/>
        <end position="235"/>
    </location>
</feature>
<evidence type="ECO:0000256" key="4">
    <source>
        <dbReference type="ARBA" id="ARBA00022448"/>
    </source>
</evidence>
<dbReference type="FunFam" id="1.50.10.150:FF:000003">
    <property type="entry name" value="S-type anion channel SLAH1"/>
    <property type="match status" value="1"/>
</dbReference>
<evidence type="ECO:0000256" key="8">
    <source>
        <dbReference type="ARBA" id="ARBA00023065"/>
    </source>
</evidence>
<feature type="transmembrane region" description="Helical" evidence="11">
    <location>
        <begin position="129"/>
        <end position="147"/>
    </location>
</feature>
<dbReference type="InterPro" id="IPR038665">
    <property type="entry name" value="Voltage-dep_anion_channel_sf"/>
</dbReference>
<keyword evidence="7 11" id="KW-1133">Transmembrane helix</keyword>
<keyword evidence="13" id="KW-1185">Reference proteome</keyword>
<feature type="transmembrane region" description="Helical" evidence="11">
    <location>
        <begin position="308"/>
        <end position="326"/>
    </location>
</feature>
<evidence type="ECO:0000256" key="5">
    <source>
        <dbReference type="ARBA" id="ARBA00022475"/>
    </source>
</evidence>
<accession>A0ABD3KLN2</accession>
<evidence type="ECO:0000256" key="1">
    <source>
        <dbReference type="ARBA" id="ARBA00004651"/>
    </source>
</evidence>
<evidence type="ECO:0000313" key="13">
    <source>
        <dbReference type="Proteomes" id="UP001634007"/>
    </source>
</evidence>
<name>A0ABD3KLN2_EUCGL</name>
<comment type="caution">
    <text evidence="12">The sequence shown here is derived from an EMBL/GenBank/DDBJ whole genome shotgun (WGS) entry which is preliminary data.</text>
</comment>
<dbReference type="InterPro" id="IPR004695">
    <property type="entry name" value="SLAC1/Mae1/Ssu1/TehA"/>
</dbReference>
<evidence type="ECO:0000256" key="9">
    <source>
        <dbReference type="ARBA" id="ARBA00023136"/>
    </source>
</evidence>
<keyword evidence="6 11" id="KW-0812">Transmembrane</keyword>
<keyword evidence="5" id="KW-1003">Cell membrane</keyword>
<evidence type="ECO:0000256" key="7">
    <source>
        <dbReference type="ARBA" id="ARBA00022989"/>
    </source>
</evidence>
<evidence type="ECO:0000256" key="10">
    <source>
        <dbReference type="ARBA" id="ARBA00054248"/>
    </source>
</evidence>
<evidence type="ECO:0000256" key="2">
    <source>
        <dbReference type="ARBA" id="ARBA00007808"/>
    </source>
</evidence>
<feature type="transmembrane region" description="Helical" evidence="11">
    <location>
        <begin position="338"/>
        <end position="358"/>
    </location>
</feature>
<evidence type="ECO:0000256" key="3">
    <source>
        <dbReference type="ARBA" id="ARBA00011233"/>
    </source>
</evidence>
<evidence type="ECO:0000256" key="6">
    <source>
        <dbReference type="ARBA" id="ARBA00022692"/>
    </source>
</evidence>
<reference evidence="12 13" key="1">
    <citation type="submission" date="2024-11" db="EMBL/GenBank/DDBJ databases">
        <title>Chromosome-level genome assembly of Eucalyptus globulus Labill. provides insights into its genome evolution.</title>
        <authorList>
            <person name="Li X."/>
        </authorList>
    </citation>
    <scope>NUCLEOTIDE SEQUENCE [LARGE SCALE GENOMIC DNA]</scope>
    <source>
        <strain evidence="12">CL2024</strain>
        <tissue evidence="12">Fresh tender leaves</tissue>
    </source>
</reference>
<feature type="transmembrane region" description="Helical" evidence="11">
    <location>
        <begin position="247"/>
        <end position="266"/>
    </location>
</feature>
<comment type="function">
    <text evidence="10">Slow, weak voltage-dependent S-type anion efflux channel involved in maintenance of anion homeostasis.</text>
</comment>
<protein>
    <submittedName>
        <fullName evidence="12">Uncharacterized protein</fullName>
    </submittedName>
</protein>